<dbReference type="Proteomes" id="UP000887576">
    <property type="component" value="Unplaced"/>
</dbReference>
<dbReference type="WBParaSite" id="JU765_v2.g4789.t1">
    <property type="protein sequence ID" value="JU765_v2.g4789.t1"/>
    <property type="gene ID" value="JU765_v2.g4789"/>
</dbReference>
<reference evidence="2" key="1">
    <citation type="submission" date="2022-11" db="UniProtKB">
        <authorList>
            <consortium name="WormBaseParasite"/>
        </authorList>
    </citation>
    <scope>IDENTIFICATION</scope>
</reference>
<proteinExistence type="predicted"/>
<sequence>MNCHNQSTSSLPTTTPSTTSTTTSYPTTSFTFETTQSTTSIIPAPTCYSYIPFSFDISQKLNSTQFANLKTFLVNPFLESLFPTDVQPTWYSSYTTANFGTRSRPANVGQIVNYVNGVAQSTTATISDFSQPLTYLIGKNVTYMGNIDGLPVNTVIFAGDSLTDDELTVVQTEAANFTSNGNTLTVVLMDPNIDQTNYQQVTGLNIVIWSDPATTIATIRAVMNCGPLPSSTTGLTSTSTATSPPGIRALYAS</sequence>
<evidence type="ECO:0000313" key="1">
    <source>
        <dbReference type="Proteomes" id="UP000887576"/>
    </source>
</evidence>
<organism evidence="1 2">
    <name type="scientific">Panagrolaimus sp. JU765</name>
    <dbReference type="NCBI Taxonomy" id="591449"/>
    <lineage>
        <taxon>Eukaryota</taxon>
        <taxon>Metazoa</taxon>
        <taxon>Ecdysozoa</taxon>
        <taxon>Nematoda</taxon>
        <taxon>Chromadorea</taxon>
        <taxon>Rhabditida</taxon>
        <taxon>Tylenchina</taxon>
        <taxon>Panagrolaimomorpha</taxon>
        <taxon>Panagrolaimoidea</taxon>
        <taxon>Panagrolaimidae</taxon>
        <taxon>Panagrolaimus</taxon>
    </lineage>
</organism>
<evidence type="ECO:0000313" key="2">
    <source>
        <dbReference type="WBParaSite" id="JU765_v2.g4789.t1"/>
    </source>
</evidence>
<name>A0AC34RA20_9BILA</name>
<protein>
    <submittedName>
        <fullName evidence="2">Uncharacterized protein</fullName>
    </submittedName>
</protein>
<accession>A0AC34RA20</accession>